<organism evidence="1 2">
    <name type="scientific">Halomonas elongata</name>
    <dbReference type="NCBI Taxonomy" id="2746"/>
    <lineage>
        <taxon>Bacteria</taxon>
        <taxon>Pseudomonadati</taxon>
        <taxon>Pseudomonadota</taxon>
        <taxon>Gammaproteobacteria</taxon>
        <taxon>Oceanospirillales</taxon>
        <taxon>Halomonadaceae</taxon>
        <taxon>Halomonas</taxon>
    </lineage>
</organism>
<comment type="caution">
    <text evidence="1">The sequence shown here is derived from an EMBL/GenBank/DDBJ whole genome shotgun (WGS) entry which is preliminary data.</text>
</comment>
<protein>
    <submittedName>
        <fullName evidence="1">Uncharacterized protein</fullName>
    </submittedName>
</protein>
<dbReference type="AlphaFoldDB" id="A0A1B8P7M0"/>
<name>A0A1B8P7M0_HALEL</name>
<sequence>MSQPRRGWAWDCKYAWSPTFIIQAYCLLERQMALTAEQKAAIVNEYGRGENDTGSPRFRWPC</sequence>
<dbReference type="EMBL" id="MAJD01000001">
    <property type="protein sequence ID" value="OBX38284.1"/>
    <property type="molecule type" value="Genomic_DNA"/>
</dbReference>
<evidence type="ECO:0000313" key="2">
    <source>
        <dbReference type="Proteomes" id="UP000092504"/>
    </source>
</evidence>
<proteinExistence type="predicted"/>
<gene>
    <name evidence="1" type="ORF">A8U91_02679</name>
</gene>
<dbReference type="Proteomes" id="UP000092504">
    <property type="component" value="Unassembled WGS sequence"/>
</dbReference>
<reference evidence="1 2" key="1">
    <citation type="submission" date="2016-06" db="EMBL/GenBank/DDBJ databases">
        <title>Genome sequence of halotolerant plant growth promoting strain of Halomonas elongata HEK1 isolated from salterns of Rann of Kutch, Gujarat, India.</title>
        <authorList>
            <person name="Gaba S."/>
            <person name="Singh R.N."/>
            <person name="Abrol S."/>
            <person name="Kaushik R."/>
            <person name="Saxena A.K."/>
        </authorList>
    </citation>
    <scope>NUCLEOTIDE SEQUENCE [LARGE SCALE GENOMIC DNA]</scope>
    <source>
        <strain evidence="1 2">HEK1</strain>
    </source>
</reference>
<accession>A0A1B8P7M0</accession>
<evidence type="ECO:0000313" key="1">
    <source>
        <dbReference type="EMBL" id="OBX38284.1"/>
    </source>
</evidence>
<dbReference type="Gene3D" id="1.10.287.10">
    <property type="entry name" value="S15/NS1, RNA-binding"/>
    <property type="match status" value="1"/>
</dbReference>
<dbReference type="PATRIC" id="fig|2746.7.peg.2748"/>